<dbReference type="OrthoDB" id="1189716at2"/>
<dbReference type="STRING" id="447689.BA195_02565"/>
<dbReference type="RefSeq" id="WP_068702127.1">
    <property type="nucleotide sequence ID" value="NZ_JAUOSW010000001.1"/>
</dbReference>
<dbReference type="Gene3D" id="3.30.450.30">
    <property type="entry name" value="Dynein light chain 2a, cytoplasmic"/>
    <property type="match status" value="1"/>
</dbReference>
<accession>A0A1B9Y1C7</accession>
<name>A0A1B9Y1C7_9FLAO</name>
<protein>
    <recommendedName>
        <fullName evidence="3">Roadblock/LAMTOR2 domain-containing protein</fullName>
    </recommendedName>
</protein>
<dbReference type="AlphaFoldDB" id="A0A1B9Y1C7"/>
<dbReference type="SUPFAM" id="SSF103196">
    <property type="entry name" value="Roadblock/LC7 domain"/>
    <property type="match status" value="1"/>
</dbReference>
<reference evidence="1 2" key="1">
    <citation type="submission" date="2016-06" db="EMBL/GenBank/DDBJ databases">
        <title>Draft Genome Sequence of Tenacibaculum soleae UCD-KL19.</title>
        <authorList>
            <person name="Eisen J.A."/>
            <person name="Coil D.A."/>
            <person name="Lujan K.M."/>
        </authorList>
    </citation>
    <scope>NUCLEOTIDE SEQUENCE [LARGE SCALE GENOMIC DNA]</scope>
    <source>
        <strain evidence="1 2">UCD-KL19</strain>
    </source>
</reference>
<evidence type="ECO:0008006" key="3">
    <source>
        <dbReference type="Google" id="ProtNLM"/>
    </source>
</evidence>
<keyword evidence="2" id="KW-1185">Reference proteome</keyword>
<evidence type="ECO:0000313" key="1">
    <source>
        <dbReference type="EMBL" id="OCK43603.1"/>
    </source>
</evidence>
<comment type="caution">
    <text evidence="1">The sequence shown here is derived from an EMBL/GenBank/DDBJ whole genome shotgun (WGS) entry which is preliminary data.</text>
</comment>
<gene>
    <name evidence="1" type="ORF">BA195_02565</name>
</gene>
<dbReference type="Proteomes" id="UP000093186">
    <property type="component" value="Unassembled WGS sequence"/>
</dbReference>
<sequence>MELKELLKETKSKAIFLLKNDGETIDFYPKKNVLGDLQDKIAVFKATIFNMSNHFFSNYFNTDLKEIILKSNNENILIIKHNEYILCFLSDKSINVGLLEHLLKKEFNQ</sequence>
<evidence type="ECO:0000313" key="2">
    <source>
        <dbReference type="Proteomes" id="UP000093186"/>
    </source>
</evidence>
<organism evidence="1 2">
    <name type="scientific">Tenacibaculum soleae</name>
    <dbReference type="NCBI Taxonomy" id="447689"/>
    <lineage>
        <taxon>Bacteria</taxon>
        <taxon>Pseudomonadati</taxon>
        <taxon>Bacteroidota</taxon>
        <taxon>Flavobacteriia</taxon>
        <taxon>Flavobacteriales</taxon>
        <taxon>Flavobacteriaceae</taxon>
        <taxon>Tenacibaculum</taxon>
    </lineage>
</organism>
<dbReference type="EMBL" id="MAKX01000001">
    <property type="protein sequence ID" value="OCK43603.1"/>
    <property type="molecule type" value="Genomic_DNA"/>
</dbReference>
<proteinExistence type="predicted"/>